<sequence>MHMLLAVSKKIMDLIVYRSAGI</sequence>
<proteinExistence type="predicted"/>
<reference evidence="1" key="1">
    <citation type="submission" date="2014-11" db="EMBL/GenBank/DDBJ databases">
        <authorList>
            <person name="Amaro Gonzalez C."/>
        </authorList>
    </citation>
    <scope>NUCLEOTIDE SEQUENCE</scope>
</reference>
<dbReference type="EMBL" id="GBXM01031869">
    <property type="protein sequence ID" value="JAH76708.1"/>
    <property type="molecule type" value="Transcribed_RNA"/>
</dbReference>
<reference evidence="1" key="2">
    <citation type="journal article" date="2015" name="Fish Shellfish Immunol.">
        <title>Early steps in the European eel (Anguilla anguilla)-Vibrio vulnificus interaction in the gills: Role of the RtxA13 toxin.</title>
        <authorList>
            <person name="Callol A."/>
            <person name="Pajuelo D."/>
            <person name="Ebbesson L."/>
            <person name="Teles M."/>
            <person name="MacKenzie S."/>
            <person name="Amaro C."/>
        </authorList>
    </citation>
    <scope>NUCLEOTIDE SEQUENCE</scope>
</reference>
<organism evidence="1">
    <name type="scientific">Anguilla anguilla</name>
    <name type="common">European freshwater eel</name>
    <name type="synonym">Muraena anguilla</name>
    <dbReference type="NCBI Taxonomy" id="7936"/>
    <lineage>
        <taxon>Eukaryota</taxon>
        <taxon>Metazoa</taxon>
        <taxon>Chordata</taxon>
        <taxon>Craniata</taxon>
        <taxon>Vertebrata</taxon>
        <taxon>Euteleostomi</taxon>
        <taxon>Actinopterygii</taxon>
        <taxon>Neopterygii</taxon>
        <taxon>Teleostei</taxon>
        <taxon>Anguilliformes</taxon>
        <taxon>Anguillidae</taxon>
        <taxon>Anguilla</taxon>
    </lineage>
</organism>
<evidence type="ECO:0000313" key="1">
    <source>
        <dbReference type="EMBL" id="JAH76708.1"/>
    </source>
</evidence>
<name>A0A0E9VHL0_ANGAN</name>
<accession>A0A0E9VHL0</accession>
<dbReference type="AlphaFoldDB" id="A0A0E9VHL0"/>
<protein>
    <submittedName>
        <fullName evidence="1">Uncharacterized protein</fullName>
    </submittedName>
</protein>